<dbReference type="Gene3D" id="2.60.120.330">
    <property type="entry name" value="B-lactam Antibiotic, Isopenicillin N Synthase, Chain"/>
    <property type="match status" value="1"/>
</dbReference>
<dbReference type="InterPro" id="IPR050231">
    <property type="entry name" value="Iron_ascorbate_oxido_reductase"/>
</dbReference>
<evidence type="ECO:0000259" key="3">
    <source>
        <dbReference type="PROSITE" id="PS51471"/>
    </source>
</evidence>
<dbReference type="PANTHER" id="PTHR47990">
    <property type="entry name" value="2-OXOGLUTARATE (2OG) AND FE(II)-DEPENDENT OXYGENASE SUPERFAMILY PROTEIN-RELATED"/>
    <property type="match status" value="1"/>
</dbReference>
<dbReference type="Pfam" id="PF03171">
    <property type="entry name" value="2OG-FeII_Oxy"/>
    <property type="match status" value="1"/>
</dbReference>
<dbReference type="GO" id="GO:0046872">
    <property type="term" value="F:metal ion binding"/>
    <property type="evidence" value="ECO:0007669"/>
    <property type="project" value="UniProtKB-KW"/>
</dbReference>
<dbReference type="AlphaFoldDB" id="A0A9W4I0G7"/>
<reference evidence="4" key="1">
    <citation type="submission" date="2021-07" db="EMBL/GenBank/DDBJ databases">
        <authorList>
            <person name="Branca A.L. A."/>
        </authorList>
    </citation>
    <scope>NUCLEOTIDE SEQUENCE</scope>
</reference>
<dbReference type="GO" id="GO:0016491">
    <property type="term" value="F:oxidoreductase activity"/>
    <property type="evidence" value="ECO:0007669"/>
    <property type="project" value="UniProtKB-KW"/>
</dbReference>
<keyword evidence="2" id="KW-0408">Iron</keyword>
<organism evidence="4 5">
    <name type="scientific">Penicillium salamii</name>
    <dbReference type="NCBI Taxonomy" id="1612424"/>
    <lineage>
        <taxon>Eukaryota</taxon>
        <taxon>Fungi</taxon>
        <taxon>Dikarya</taxon>
        <taxon>Ascomycota</taxon>
        <taxon>Pezizomycotina</taxon>
        <taxon>Eurotiomycetes</taxon>
        <taxon>Eurotiomycetidae</taxon>
        <taxon>Eurotiales</taxon>
        <taxon>Aspergillaceae</taxon>
        <taxon>Penicillium</taxon>
    </lineage>
</organism>
<dbReference type="InterPro" id="IPR027443">
    <property type="entry name" value="IPNS-like_sf"/>
</dbReference>
<dbReference type="GO" id="GO:0044283">
    <property type="term" value="P:small molecule biosynthetic process"/>
    <property type="evidence" value="ECO:0007669"/>
    <property type="project" value="UniProtKB-ARBA"/>
</dbReference>
<keyword evidence="2" id="KW-0479">Metal-binding</keyword>
<gene>
    <name evidence="4" type="ORF">PSALAMII_LOCUS63</name>
</gene>
<dbReference type="EMBL" id="CAJVPD010000006">
    <property type="protein sequence ID" value="CAG8220479.1"/>
    <property type="molecule type" value="Genomic_DNA"/>
</dbReference>
<dbReference type="PRINTS" id="PR00682">
    <property type="entry name" value="IPNSYNTHASE"/>
</dbReference>
<accession>A0A9W4I0G7</accession>
<sequence>MSSLQDVIPTVDISPWLSPNASHHAKKEVVEAVSNACSIFGFFNLIGHDVPIEIREKIFGSTKIFFDLPLDEKMKISVDKSLGKSFRGYEPSEIQTHQEGLLPDTKECFITGAEVSANHPDAGKFSTGPNLWPEILPDHLFRQPVMEYRAQMLKLVNVLISILSQGLPREWGYLPGVFDDILTNPSIPMRLLHYAPQKNINARQFGVGDHTDFGCVSILLQQVGTKGLQVWYPPTGTWIAVPVVKDAFVINIGDTMHRWTGGYYRSARHRVLISDNRRYSVAFFLNGNLGLNIKPLCGFGEEGSVGEYINSRLVHTLGDNAKYLQ</sequence>
<evidence type="ECO:0000313" key="5">
    <source>
        <dbReference type="Proteomes" id="UP001152592"/>
    </source>
</evidence>
<proteinExistence type="inferred from homology"/>
<keyword evidence="2" id="KW-0560">Oxidoreductase</keyword>
<evidence type="ECO:0000313" key="4">
    <source>
        <dbReference type="EMBL" id="CAG8220479.1"/>
    </source>
</evidence>
<dbReference type="InterPro" id="IPR026992">
    <property type="entry name" value="DIOX_N"/>
</dbReference>
<dbReference type="PROSITE" id="PS51471">
    <property type="entry name" value="FE2OG_OXY"/>
    <property type="match status" value="1"/>
</dbReference>
<name>A0A9W4I0G7_9EURO</name>
<protein>
    <recommendedName>
        <fullName evidence="3">Fe2OG dioxygenase domain-containing protein</fullName>
    </recommendedName>
</protein>
<comment type="caution">
    <text evidence="4">The sequence shown here is derived from an EMBL/GenBank/DDBJ whole genome shotgun (WGS) entry which is preliminary data.</text>
</comment>
<comment type="similarity">
    <text evidence="1 2">Belongs to the iron/ascorbate-dependent oxidoreductase family.</text>
</comment>
<dbReference type="Proteomes" id="UP001152592">
    <property type="component" value="Unassembled WGS sequence"/>
</dbReference>
<dbReference type="OrthoDB" id="27073at2759"/>
<feature type="domain" description="Fe2OG dioxygenase" evidence="3">
    <location>
        <begin position="185"/>
        <end position="287"/>
    </location>
</feature>
<dbReference type="InterPro" id="IPR044861">
    <property type="entry name" value="IPNS-like_FE2OG_OXY"/>
</dbReference>
<evidence type="ECO:0000256" key="2">
    <source>
        <dbReference type="RuleBase" id="RU003682"/>
    </source>
</evidence>
<dbReference type="Pfam" id="PF14226">
    <property type="entry name" value="DIOX_N"/>
    <property type="match status" value="1"/>
</dbReference>
<evidence type="ECO:0000256" key="1">
    <source>
        <dbReference type="ARBA" id="ARBA00008056"/>
    </source>
</evidence>
<dbReference type="SUPFAM" id="SSF51197">
    <property type="entry name" value="Clavaminate synthase-like"/>
    <property type="match status" value="1"/>
</dbReference>
<dbReference type="InterPro" id="IPR005123">
    <property type="entry name" value="Oxoglu/Fe-dep_dioxygenase_dom"/>
</dbReference>